<dbReference type="SUPFAM" id="SSF56935">
    <property type="entry name" value="Porins"/>
    <property type="match status" value="1"/>
</dbReference>
<sequence>MNFHKTGIIVFALLIGAGASAQFIASPYSNNGLGEVLFQGMPNNYGMGEVGIGSPTPWHINLQNPALLTHNTFSSFQVGLIGDFRNHESTVGKDKDSGASLRFMAMSFPVIRNRWTTSFALLPLSSVKYHTYSQDSIDTGVLGITQFQGDGGLSQLIWANGFRIYKSLALGVKASYVFGTIDRQSRVQIFSEDFSSNYAIAYLESTAYSDFNFSLGLSYRWILQEKKFLNFGATYDLSNTLEGTENQIFQRLRLTGTTVQTQIIKENIKTEFTLPKTFGLGVSYELLNTFQVGVDVKTQNWKSANEKTTAVSLRNTQNVAVGVSWTPDYQSVNSYLKRTTYRMGMNMKQLPYLVNNREINDFGINFGASFPVSGFSSLDAAFKFGTRGTTDSNLIKENYFQVVIGATINDRWFVKRRYD</sequence>
<evidence type="ECO:0000313" key="2">
    <source>
        <dbReference type="EMBL" id="MFH6983933.1"/>
    </source>
</evidence>
<gene>
    <name evidence="2" type="ORF">ACHKAR_10795</name>
</gene>
<name>A0ABW7N8M3_9BACT</name>
<evidence type="ECO:0008006" key="4">
    <source>
        <dbReference type="Google" id="ProtNLM"/>
    </source>
</evidence>
<dbReference type="Proteomes" id="UP001610063">
    <property type="component" value="Unassembled WGS sequence"/>
</dbReference>
<dbReference type="RefSeq" id="WP_159582582.1">
    <property type="nucleotide sequence ID" value="NZ_JBIPKE010000016.1"/>
</dbReference>
<keyword evidence="1" id="KW-0732">Signal</keyword>
<feature type="chain" id="PRO_5045616716" description="Long-chain fatty acid transport protein" evidence="1">
    <location>
        <begin position="22"/>
        <end position="419"/>
    </location>
</feature>
<reference evidence="2 3" key="1">
    <citation type="journal article" date="2013" name="Int. J. Syst. Evol. Microbiol.">
        <title>Marinoscillum luteum sp. nov., isolated from marine sediment.</title>
        <authorList>
            <person name="Cha I.T."/>
            <person name="Park S.J."/>
            <person name="Kim S.J."/>
            <person name="Kim J.G."/>
            <person name="Jung M.Y."/>
            <person name="Shin K.S."/>
            <person name="Kwon K.K."/>
            <person name="Yang S.H."/>
            <person name="Seo Y.S."/>
            <person name="Rhee S.K."/>
        </authorList>
    </citation>
    <scope>NUCLEOTIDE SEQUENCE [LARGE SCALE GENOMIC DNA]</scope>
    <source>
        <strain evidence="2 3">KCTC 23939</strain>
    </source>
</reference>
<evidence type="ECO:0000313" key="3">
    <source>
        <dbReference type="Proteomes" id="UP001610063"/>
    </source>
</evidence>
<organism evidence="2 3">
    <name type="scientific">Marinoscillum luteum</name>
    <dbReference type="NCBI Taxonomy" id="861051"/>
    <lineage>
        <taxon>Bacteria</taxon>
        <taxon>Pseudomonadati</taxon>
        <taxon>Bacteroidota</taxon>
        <taxon>Cytophagia</taxon>
        <taxon>Cytophagales</taxon>
        <taxon>Reichenbachiellaceae</taxon>
        <taxon>Marinoscillum</taxon>
    </lineage>
</organism>
<comment type="caution">
    <text evidence="2">The sequence shown here is derived from an EMBL/GenBank/DDBJ whole genome shotgun (WGS) entry which is preliminary data.</text>
</comment>
<dbReference type="EMBL" id="JBIPKE010000016">
    <property type="protein sequence ID" value="MFH6983933.1"/>
    <property type="molecule type" value="Genomic_DNA"/>
</dbReference>
<feature type="signal peptide" evidence="1">
    <location>
        <begin position="1"/>
        <end position="21"/>
    </location>
</feature>
<evidence type="ECO:0000256" key="1">
    <source>
        <dbReference type="SAM" id="SignalP"/>
    </source>
</evidence>
<accession>A0ABW7N8M3</accession>
<dbReference type="Gene3D" id="2.40.160.60">
    <property type="entry name" value="Outer membrane protein transport protein (OMPP1/FadL/TodX)"/>
    <property type="match status" value="1"/>
</dbReference>
<keyword evidence="3" id="KW-1185">Reference proteome</keyword>
<proteinExistence type="predicted"/>
<protein>
    <recommendedName>
        <fullName evidence="4">Long-chain fatty acid transport protein</fullName>
    </recommendedName>
</protein>